<evidence type="ECO:0000313" key="4">
    <source>
        <dbReference type="Proteomes" id="UP000326396"/>
    </source>
</evidence>
<accession>A0A5N6MMA0</accession>
<protein>
    <submittedName>
        <fullName evidence="3">Uncharacterized protein</fullName>
    </submittedName>
</protein>
<keyword evidence="2" id="KW-1133">Transmembrane helix</keyword>
<proteinExistence type="predicted"/>
<gene>
    <name evidence="3" type="ORF">E3N88_30594</name>
</gene>
<evidence type="ECO:0000313" key="3">
    <source>
        <dbReference type="EMBL" id="KAD3641370.1"/>
    </source>
</evidence>
<dbReference type="AlphaFoldDB" id="A0A5N6MMA0"/>
<keyword evidence="2" id="KW-0472">Membrane</keyword>
<keyword evidence="2" id="KW-0812">Transmembrane</keyword>
<evidence type="ECO:0000256" key="2">
    <source>
        <dbReference type="SAM" id="Phobius"/>
    </source>
</evidence>
<dbReference type="Proteomes" id="UP000326396">
    <property type="component" value="Linkage Group LG5"/>
</dbReference>
<feature type="transmembrane region" description="Helical" evidence="2">
    <location>
        <begin position="126"/>
        <end position="143"/>
    </location>
</feature>
<sequence length="145" mass="16081">MNTFPLICSSTCLKPPNQVVKLINPMAKIDHISFPRQKTQIVLSKTTTLLRSSKSEEPTPAPAPAPEPEKPEDNKTDLLNKMMSKFVGSLGWEFYVAILVKDIQDRFPELSFVKAFVSLYGSNKPLAFLYLFSLVALGAYLASAT</sequence>
<organism evidence="3 4">
    <name type="scientific">Mikania micrantha</name>
    <name type="common">bitter vine</name>
    <dbReference type="NCBI Taxonomy" id="192012"/>
    <lineage>
        <taxon>Eukaryota</taxon>
        <taxon>Viridiplantae</taxon>
        <taxon>Streptophyta</taxon>
        <taxon>Embryophyta</taxon>
        <taxon>Tracheophyta</taxon>
        <taxon>Spermatophyta</taxon>
        <taxon>Magnoliopsida</taxon>
        <taxon>eudicotyledons</taxon>
        <taxon>Gunneridae</taxon>
        <taxon>Pentapetalae</taxon>
        <taxon>asterids</taxon>
        <taxon>campanulids</taxon>
        <taxon>Asterales</taxon>
        <taxon>Asteraceae</taxon>
        <taxon>Asteroideae</taxon>
        <taxon>Heliantheae alliance</taxon>
        <taxon>Eupatorieae</taxon>
        <taxon>Mikania</taxon>
    </lineage>
</organism>
<comment type="caution">
    <text evidence="3">The sequence shown here is derived from an EMBL/GenBank/DDBJ whole genome shotgun (WGS) entry which is preliminary data.</text>
</comment>
<dbReference type="EMBL" id="SZYD01000015">
    <property type="protein sequence ID" value="KAD3641370.1"/>
    <property type="molecule type" value="Genomic_DNA"/>
</dbReference>
<feature type="compositionally biased region" description="Basic and acidic residues" evidence="1">
    <location>
        <begin position="67"/>
        <end position="76"/>
    </location>
</feature>
<feature type="region of interest" description="Disordered" evidence="1">
    <location>
        <begin position="48"/>
        <end position="76"/>
    </location>
</feature>
<keyword evidence="4" id="KW-1185">Reference proteome</keyword>
<name>A0A5N6MMA0_9ASTR</name>
<evidence type="ECO:0000256" key="1">
    <source>
        <dbReference type="SAM" id="MobiDB-lite"/>
    </source>
</evidence>
<reference evidence="3 4" key="1">
    <citation type="submission" date="2019-05" db="EMBL/GenBank/DDBJ databases">
        <title>Mikania micrantha, genome provides insights into the molecular mechanism of rapid growth.</title>
        <authorList>
            <person name="Liu B."/>
        </authorList>
    </citation>
    <scope>NUCLEOTIDE SEQUENCE [LARGE SCALE GENOMIC DNA]</scope>
    <source>
        <strain evidence="3">NLD-2019</strain>
        <tissue evidence="3">Leaf</tissue>
    </source>
</reference>